<evidence type="ECO:0000259" key="2">
    <source>
        <dbReference type="Pfam" id="PF25583"/>
    </source>
</evidence>
<dbReference type="RefSeq" id="WP_002934498.1">
    <property type="nucleotide sequence ID" value="NZ_CP071430.1"/>
</dbReference>
<dbReference type="AlphaFoldDB" id="A0A2X3V8T9"/>
<feature type="domain" description="WCX" evidence="2">
    <location>
        <begin position="263"/>
        <end position="311"/>
    </location>
</feature>
<dbReference type="Pfam" id="PF25583">
    <property type="entry name" value="WCX"/>
    <property type="match status" value="1"/>
</dbReference>
<evidence type="ECO:0000259" key="1">
    <source>
        <dbReference type="Pfam" id="PF13280"/>
    </source>
</evidence>
<dbReference type="InterPro" id="IPR051534">
    <property type="entry name" value="CBASS_pafABC_assoc_protein"/>
</dbReference>
<dbReference type="Gene3D" id="1.10.10.10">
    <property type="entry name" value="Winged helix-like DNA-binding domain superfamily/Winged helix DNA-binding domain"/>
    <property type="match status" value="1"/>
</dbReference>
<accession>A0A2X3V8T9</accession>
<organism evidence="3 4">
    <name type="scientific">Streptococcus sanguinis</name>
    <dbReference type="NCBI Taxonomy" id="1305"/>
    <lineage>
        <taxon>Bacteria</taxon>
        <taxon>Bacillati</taxon>
        <taxon>Bacillota</taxon>
        <taxon>Bacilli</taxon>
        <taxon>Lactobacillales</taxon>
        <taxon>Streptococcaceae</taxon>
        <taxon>Streptococcus</taxon>
    </lineage>
</organism>
<evidence type="ECO:0000313" key="4">
    <source>
        <dbReference type="Proteomes" id="UP000249623"/>
    </source>
</evidence>
<dbReference type="InterPro" id="IPR036388">
    <property type="entry name" value="WH-like_DNA-bd_sf"/>
</dbReference>
<name>A0A2X3V8T9_STRSA</name>
<proteinExistence type="predicted"/>
<evidence type="ECO:0000313" key="3">
    <source>
        <dbReference type="EMBL" id="SQF33845.1"/>
    </source>
</evidence>
<feature type="domain" description="WYL" evidence="1">
    <location>
        <begin position="145"/>
        <end position="203"/>
    </location>
</feature>
<dbReference type="PROSITE" id="PS52050">
    <property type="entry name" value="WYL"/>
    <property type="match status" value="1"/>
</dbReference>
<dbReference type="PANTHER" id="PTHR34580:SF1">
    <property type="entry name" value="PROTEIN PAFC"/>
    <property type="match status" value="1"/>
</dbReference>
<dbReference type="PANTHER" id="PTHR34580">
    <property type="match status" value="1"/>
</dbReference>
<sequence>MNDQERILSILLRLQSGAHLSKNQLSDEFEVSAKTIQRDFSLLGDFLMTQPMIAAELAYDSKHHTRYLKGKSLFNKKDILIISKILLENRALNKVENEDLLKSLLGLVSKEEQKEIEMIINSERLNYAPITDEQNRIQKIWEWSEMIRKEKVLEIVYKSPYQDKKEHLIFPVSLYYDIHYFYIVAYNLKNEHYMTLRLDRIQTWMATEESKPKISYGRKFRDGDIRNQRVDAFLGRKITVELEFCYDRTIVLDQFPNAQCLSADEGWTRFKFESQYTPGLKRWLLSQGEAVKILSPQSLVDDIRKTMKEILGYYQ</sequence>
<dbReference type="InterPro" id="IPR057727">
    <property type="entry name" value="WCX_dom"/>
</dbReference>
<dbReference type="Pfam" id="PF13280">
    <property type="entry name" value="WYL"/>
    <property type="match status" value="1"/>
</dbReference>
<dbReference type="InterPro" id="IPR026881">
    <property type="entry name" value="WYL_dom"/>
</dbReference>
<dbReference type="Proteomes" id="UP000249623">
    <property type="component" value="Chromosome 1"/>
</dbReference>
<protein>
    <submittedName>
        <fullName evidence="3">Putative transcriptional regulator</fullName>
    </submittedName>
</protein>
<gene>
    <name evidence="3" type="ORF">NCTC11085_00319</name>
</gene>
<reference evidence="3 4" key="1">
    <citation type="submission" date="2018-06" db="EMBL/GenBank/DDBJ databases">
        <authorList>
            <consortium name="Pathogen Informatics"/>
            <person name="Doyle S."/>
        </authorList>
    </citation>
    <scope>NUCLEOTIDE SEQUENCE [LARGE SCALE GENOMIC DNA]</scope>
    <source>
        <strain evidence="3 4">NCTC11085</strain>
    </source>
</reference>
<dbReference type="EMBL" id="LS483346">
    <property type="protein sequence ID" value="SQF33845.1"/>
    <property type="molecule type" value="Genomic_DNA"/>
</dbReference>